<dbReference type="EMBL" id="JANRMS010004477">
    <property type="protein sequence ID" value="KAJ3508505.1"/>
    <property type="molecule type" value="Genomic_DNA"/>
</dbReference>
<accession>A0ACC1REK1</accession>
<evidence type="ECO:0000313" key="1">
    <source>
        <dbReference type="EMBL" id="KAJ3508505.1"/>
    </source>
</evidence>
<comment type="caution">
    <text evidence="1">The sequence shown here is derived from an EMBL/GenBank/DDBJ whole genome shotgun (WGS) entry which is preliminary data.</text>
</comment>
<reference evidence="1" key="1">
    <citation type="submission" date="2022-08" db="EMBL/GenBank/DDBJ databases">
        <title>Genome Sequence of Fusarium decemcellulare.</title>
        <authorList>
            <person name="Buettner E."/>
        </authorList>
    </citation>
    <scope>NUCLEOTIDE SEQUENCE</scope>
    <source>
        <strain evidence="1">Babe19</strain>
    </source>
</reference>
<name>A0ACC1REK1_9HYPO</name>
<keyword evidence="2" id="KW-1185">Reference proteome</keyword>
<sequence length="87" mass="9273">MVIGLLAIAAIPTVTGVGNAISAQKKQNANLSKEQEKFHMSFVLRQDGKVQELGTGVVTDKKTLPSRATSFSVGTSSTPARRATWGW</sequence>
<evidence type="ECO:0000313" key="2">
    <source>
        <dbReference type="Proteomes" id="UP001148629"/>
    </source>
</evidence>
<proteinExistence type="predicted"/>
<dbReference type="Proteomes" id="UP001148629">
    <property type="component" value="Unassembled WGS sequence"/>
</dbReference>
<organism evidence="1 2">
    <name type="scientific">Fusarium decemcellulare</name>
    <dbReference type="NCBI Taxonomy" id="57161"/>
    <lineage>
        <taxon>Eukaryota</taxon>
        <taxon>Fungi</taxon>
        <taxon>Dikarya</taxon>
        <taxon>Ascomycota</taxon>
        <taxon>Pezizomycotina</taxon>
        <taxon>Sordariomycetes</taxon>
        <taxon>Hypocreomycetidae</taxon>
        <taxon>Hypocreales</taxon>
        <taxon>Nectriaceae</taxon>
        <taxon>Fusarium</taxon>
        <taxon>Fusarium decemcellulare species complex</taxon>
    </lineage>
</organism>
<protein>
    <submittedName>
        <fullName evidence="1">Uncharacterized protein</fullName>
    </submittedName>
</protein>
<gene>
    <name evidence="1" type="ORF">NM208_g15812</name>
</gene>